<accession>A0AAD8XW52</accession>
<dbReference type="InterPro" id="IPR036770">
    <property type="entry name" value="Ankyrin_rpt-contain_sf"/>
</dbReference>
<evidence type="ECO:0000256" key="1">
    <source>
        <dbReference type="SAM" id="Phobius"/>
    </source>
</evidence>
<dbReference type="Proteomes" id="UP001224775">
    <property type="component" value="Unassembled WGS sequence"/>
</dbReference>
<sequence>MIAAQNDDLFTAKICFELGADAYAKSPEGLTAIDFSFFFEHKRVTNLILQNGGSLPQKQSEAWNSLQSMTPLSADSSRSWDDALKVAESAALPAETLMESPEKCETDEDKRMNILTSQESSNMDFSCFESRLIDSNINPDQVQRVALLEQKVYNWCMSADPTTRSNFIDVLEGLKPPSVRRPGVNATKIHRRAMVGTTTTFEVLASRFEDISKEKDAERDQVVLFSPFVSGVTSIGILAWAVAPDSEASLYKTLVANTE</sequence>
<evidence type="ECO:0000313" key="3">
    <source>
        <dbReference type="Proteomes" id="UP001224775"/>
    </source>
</evidence>
<dbReference type="SUPFAM" id="SSF48403">
    <property type="entry name" value="Ankyrin repeat"/>
    <property type="match status" value="1"/>
</dbReference>
<feature type="transmembrane region" description="Helical" evidence="1">
    <location>
        <begin position="222"/>
        <end position="243"/>
    </location>
</feature>
<keyword evidence="1" id="KW-0472">Membrane</keyword>
<dbReference type="EMBL" id="JATAAI010000036">
    <property type="protein sequence ID" value="KAK1734964.1"/>
    <property type="molecule type" value="Genomic_DNA"/>
</dbReference>
<gene>
    <name evidence="2" type="ORF">QTG54_014424</name>
</gene>
<protein>
    <submittedName>
        <fullName evidence="2">Uncharacterized protein</fullName>
    </submittedName>
</protein>
<keyword evidence="1" id="KW-1133">Transmembrane helix</keyword>
<dbReference type="AlphaFoldDB" id="A0AAD8XW52"/>
<comment type="caution">
    <text evidence="2">The sequence shown here is derived from an EMBL/GenBank/DDBJ whole genome shotgun (WGS) entry which is preliminary data.</text>
</comment>
<organism evidence="2 3">
    <name type="scientific">Skeletonema marinoi</name>
    <dbReference type="NCBI Taxonomy" id="267567"/>
    <lineage>
        <taxon>Eukaryota</taxon>
        <taxon>Sar</taxon>
        <taxon>Stramenopiles</taxon>
        <taxon>Ochrophyta</taxon>
        <taxon>Bacillariophyta</taxon>
        <taxon>Coscinodiscophyceae</taxon>
        <taxon>Thalassiosirophycidae</taxon>
        <taxon>Thalassiosirales</taxon>
        <taxon>Skeletonemataceae</taxon>
        <taxon>Skeletonema</taxon>
        <taxon>Skeletonema marinoi-dohrnii complex</taxon>
    </lineage>
</organism>
<reference evidence="2" key="1">
    <citation type="submission" date="2023-06" db="EMBL/GenBank/DDBJ databases">
        <title>Survivors Of The Sea: Transcriptome response of Skeletonema marinoi to long-term dormancy.</title>
        <authorList>
            <person name="Pinder M.I.M."/>
            <person name="Kourtchenko O."/>
            <person name="Robertson E.K."/>
            <person name="Larsson T."/>
            <person name="Maumus F."/>
            <person name="Osuna-Cruz C.M."/>
            <person name="Vancaester E."/>
            <person name="Stenow R."/>
            <person name="Vandepoele K."/>
            <person name="Ploug H."/>
            <person name="Bruchert V."/>
            <person name="Godhe A."/>
            <person name="Topel M."/>
        </authorList>
    </citation>
    <scope>NUCLEOTIDE SEQUENCE</scope>
    <source>
        <strain evidence="2">R05AC</strain>
    </source>
</reference>
<name>A0AAD8XW52_9STRA</name>
<keyword evidence="1" id="KW-0812">Transmembrane</keyword>
<keyword evidence="3" id="KW-1185">Reference proteome</keyword>
<evidence type="ECO:0000313" key="2">
    <source>
        <dbReference type="EMBL" id="KAK1734964.1"/>
    </source>
</evidence>
<proteinExistence type="predicted"/>